<dbReference type="InterPro" id="IPR017441">
    <property type="entry name" value="Protein_kinase_ATP_BS"/>
</dbReference>
<evidence type="ECO:0000256" key="5">
    <source>
        <dbReference type="PROSITE-ProRule" id="PRU10141"/>
    </source>
</evidence>
<evidence type="ECO:0000259" key="7">
    <source>
        <dbReference type="PROSITE" id="PS50011"/>
    </source>
</evidence>
<dbReference type="PROSITE" id="PS00107">
    <property type="entry name" value="PROTEIN_KINASE_ATP"/>
    <property type="match status" value="1"/>
</dbReference>
<dbReference type="Proteomes" id="UP000093000">
    <property type="component" value="Unassembled WGS sequence"/>
</dbReference>
<keyword evidence="10" id="KW-1185">Reference proteome</keyword>
<evidence type="ECO:0000256" key="6">
    <source>
        <dbReference type="SAM" id="MobiDB-lite"/>
    </source>
</evidence>
<keyword evidence="4 5" id="KW-0067">ATP-binding</keyword>
<dbReference type="GO" id="GO:0005737">
    <property type="term" value="C:cytoplasm"/>
    <property type="evidence" value="ECO:0007669"/>
    <property type="project" value="TreeGrafter"/>
</dbReference>
<dbReference type="GO" id="GO:0005524">
    <property type="term" value="F:ATP binding"/>
    <property type="evidence" value="ECO:0007669"/>
    <property type="project" value="UniProtKB-UniRule"/>
</dbReference>
<gene>
    <name evidence="9" type="primary">sepH_3</name>
    <name evidence="9" type="ORF">A0J61_02861</name>
</gene>
<evidence type="ECO:0000256" key="3">
    <source>
        <dbReference type="ARBA" id="ARBA00022777"/>
    </source>
</evidence>
<organism evidence="9 10">
    <name type="scientific">Choanephora cucurbitarum</name>
    <dbReference type="NCBI Taxonomy" id="101091"/>
    <lineage>
        <taxon>Eukaryota</taxon>
        <taxon>Fungi</taxon>
        <taxon>Fungi incertae sedis</taxon>
        <taxon>Mucoromycota</taxon>
        <taxon>Mucoromycotina</taxon>
        <taxon>Mucoromycetes</taxon>
        <taxon>Mucorales</taxon>
        <taxon>Mucorineae</taxon>
        <taxon>Choanephoraceae</taxon>
        <taxon>Choanephoroideae</taxon>
        <taxon>Choanephora</taxon>
    </lineage>
</organism>
<dbReference type="PANTHER" id="PTHR48016:SF4">
    <property type="entry name" value="PROTEIN KINASE DOMAIN-CONTAINING PROTEIN"/>
    <property type="match status" value="1"/>
</dbReference>
<dbReference type="CDD" id="cd00014">
    <property type="entry name" value="CH_SF"/>
    <property type="match status" value="1"/>
</dbReference>
<dbReference type="InParanoid" id="A0A1C7NP99"/>
<keyword evidence="1" id="KW-0808">Transferase</keyword>
<feature type="domain" description="Calponin-homology (CH)" evidence="8">
    <location>
        <begin position="15"/>
        <end position="117"/>
    </location>
</feature>
<reference evidence="9 10" key="1">
    <citation type="submission" date="2016-03" db="EMBL/GenBank/DDBJ databases">
        <title>Choanephora cucurbitarum.</title>
        <authorList>
            <person name="Min B."/>
            <person name="Park H."/>
            <person name="Park J.-H."/>
            <person name="Shin H.-D."/>
            <person name="Choi I.-G."/>
        </authorList>
    </citation>
    <scope>NUCLEOTIDE SEQUENCE [LARGE SCALE GENOMIC DNA]</scope>
    <source>
        <strain evidence="9 10">KUS-F28377</strain>
    </source>
</reference>
<dbReference type="STRING" id="101091.A0A1C7NP99"/>
<dbReference type="InterPro" id="IPR000719">
    <property type="entry name" value="Prot_kinase_dom"/>
</dbReference>
<feature type="compositionally biased region" description="Polar residues" evidence="6">
    <location>
        <begin position="735"/>
        <end position="754"/>
    </location>
</feature>
<evidence type="ECO:0000313" key="9">
    <source>
        <dbReference type="EMBL" id="OBZ89084.1"/>
    </source>
</evidence>
<evidence type="ECO:0000256" key="4">
    <source>
        <dbReference type="ARBA" id="ARBA00022840"/>
    </source>
</evidence>
<evidence type="ECO:0000256" key="1">
    <source>
        <dbReference type="ARBA" id="ARBA00022679"/>
    </source>
</evidence>
<dbReference type="Gene3D" id="1.10.418.10">
    <property type="entry name" value="Calponin-like domain"/>
    <property type="match status" value="1"/>
</dbReference>
<protein>
    <submittedName>
        <fullName evidence="9">Cytokinesis protein sepH</fullName>
    </submittedName>
</protein>
<keyword evidence="3" id="KW-0418">Kinase</keyword>
<accession>A0A1C7NP99</accession>
<dbReference type="PROSITE" id="PS50011">
    <property type="entry name" value="PROTEIN_KINASE_DOM"/>
    <property type="match status" value="1"/>
</dbReference>
<feature type="domain" description="Protein kinase" evidence="7">
    <location>
        <begin position="433"/>
        <end position="687"/>
    </location>
</feature>
<dbReference type="EMBL" id="LUGH01000114">
    <property type="protein sequence ID" value="OBZ89084.1"/>
    <property type="molecule type" value="Genomic_DNA"/>
</dbReference>
<comment type="caution">
    <text evidence="9">The sequence shown here is derived from an EMBL/GenBank/DDBJ whole genome shotgun (WGS) entry which is preliminary data.</text>
</comment>
<proteinExistence type="predicted"/>
<feature type="region of interest" description="Disordered" evidence="6">
    <location>
        <begin position="735"/>
        <end position="758"/>
    </location>
</feature>
<evidence type="ECO:0000313" key="10">
    <source>
        <dbReference type="Proteomes" id="UP000093000"/>
    </source>
</evidence>
<dbReference type="Pfam" id="PF00069">
    <property type="entry name" value="Pkinase"/>
    <property type="match status" value="1"/>
</dbReference>
<dbReference type="InterPro" id="IPR050538">
    <property type="entry name" value="MAP_kinase_kinase_kinase"/>
</dbReference>
<sequence length="858" mass="96823">MVISSYESQQSFEFSGKEVLARDWIEAIIGQQLSSGDLYDCLKDGVILSRVAQCLLNRHEKPSNHQHNPKAHIEFFLKIANDFGLEQEELFNPNDLINGENMGAVITTILLLSYSYKQHTEKSDNPHSLTSSYFDTETLFDHNKPTKHAMTCHTVPHNTTKTNLYLKREQEKGMIQERDREEEEPETIDLGINLEDWSFYHQGLTQEDLSLTDFTRLHDSPPYDIERPNCVPAFGSFSISDFKSDEDDSIDQDNDTHQQDNDVHDLFESLFAPISAIPAIQQPDILLATSPSLKICPPPASSAPSKLSLLFKKKSKSNKDPHFVKFQTWSKQHPKRSLSTNGQDEQMSWMHFLEEEERDIVPSIMSPVKTRPRSSTDASLIHVAPPLVTGQQTHTRCKSIGSLIDPPSFQSSKSLEYEGLELVDKAGNLLARYKLGNVIGKGHFGTVYRALDLISGKTVAIKQISLKDAREGDIEDMMQEASLLSSLTHPNIVKYEGFIQTEEHMNIALEFVENGSLLHTLKHFGGALPENLVAGYCYDILQGLAYLHQQDVVHCDLKAANILTTKTGDVKLSDFGVSLSLKLKDKDDDTIVSGTPFWMSPEVIELKGASVQSDIWSLGCTVIELCTGKPPYADLIAMTAMFKIVEEDCPPLPTDVSDDLLDFLKLCFKKNPVERPRAIHLVHHPWITQHRAHSSYDYWHQMTQTPNKWTQHINHTYPMPTKSSVHNSSPLLNRMVSQQKKQKRASSLSRQSLPTLGPEEHQHTLIECSFPKGVGQCKLCNLTIKNEAFVCSDFCGFVCHKHCRSSDEPRPTGSISSQLRDKFSISKILPSYHDTNPVLLEDESSPSYLTSKWWKKKP</sequence>
<evidence type="ECO:0000256" key="2">
    <source>
        <dbReference type="ARBA" id="ARBA00022741"/>
    </source>
</evidence>
<dbReference type="SUPFAM" id="SSF47576">
    <property type="entry name" value="Calponin-homology domain, CH-domain"/>
    <property type="match status" value="1"/>
</dbReference>
<feature type="binding site" evidence="5">
    <location>
        <position position="462"/>
    </location>
    <ligand>
        <name>ATP</name>
        <dbReference type="ChEBI" id="CHEBI:30616"/>
    </ligand>
</feature>
<dbReference type="Gene3D" id="1.10.510.10">
    <property type="entry name" value="Transferase(Phosphotransferase) domain 1"/>
    <property type="match status" value="1"/>
</dbReference>
<dbReference type="SMART" id="SM00220">
    <property type="entry name" value="S_TKc"/>
    <property type="match status" value="1"/>
</dbReference>
<dbReference type="InterPro" id="IPR008271">
    <property type="entry name" value="Ser/Thr_kinase_AS"/>
</dbReference>
<dbReference type="GO" id="GO:0004709">
    <property type="term" value="F:MAP kinase kinase kinase activity"/>
    <property type="evidence" value="ECO:0007669"/>
    <property type="project" value="TreeGrafter"/>
</dbReference>
<dbReference type="CDD" id="cd06627">
    <property type="entry name" value="STKc_Cdc7_like"/>
    <property type="match status" value="1"/>
</dbReference>
<dbReference type="OrthoDB" id="8693905at2759"/>
<dbReference type="PROSITE" id="PS00108">
    <property type="entry name" value="PROTEIN_KINASE_ST"/>
    <property type="match status" value="1"/>
</dbReference>
<dbReference type="SUPFAM" id="SSF56112">
    <property type="entry name" value="Protein kinase-like (PK-like)"/>
    <property type="match status" value="1"/>
</dbReference>
<dbReference type="InterPro" id="IPR036872">
    <property type="entry name" value="CH_dom_sf"/>
</dbReference>
<evidence type="ECO:0000259" key="8">
    <source>
        <dbReference type="PROSITE" id="PS50021"/>
    </source>
</evidence>
<dbReference type="InterPro" id="IPR011009">
    <property type="entry name" value="Kinase-like_dom_sf"/>
</dbReference>
<dbReference type="Pfam" id="PF00307">
    <property type="entry name" value="CH"/>
    <property type="match status" value="1"/>
</dbReference>
<dbReference type="AlphaFoldDB" id="A0A1C7NP99"/>
<dbReference type="PROSITE" id="PS50021">
    <property type="entry name" value="CH"/>
    <property type="match status" value="1"/>
</dbReference>
<dbReference type="InterPro" id="IPR001715">
    <property type="entry name" value="CH_dom"/>
</dbReference>
<dbReference type="PANTHER" id="PTHR48016">
    <property type="entry name" value="MAP KINASE KINASE KINASE SSK2-RELATED-RELATED"/>
    <property type="match status" value="1"/>
</dbReference>
<keyword evidence="2 5" id="KW-0547">Nucleotide-binding</keyword>
<name>A0A1C7NP99_9FUNG</name>